<dbReference type="Proteomes" id="UP000306985">
    <property type="component" value="Unassembled WGS sequence"/>
</dbReference>
<comment type="subcellular location">
    <subcellularLocation>
        <location evidence="1">Membrane</location>
        <topology evidence="1">Multi-pass membrane protein</topology>
    </subcellularLocation>
</comment>
<feature type="transmembrane region" description="Helical" evidence="6">
    <location>
        <begin position="270"/>
        <end position="290"/>
    </location>
</feature>
<evidence type="ECO:0000313" key="8">
    <source>
        <dbReference type="Proteomes" id="UP000306985"/>
    </source>
</evidence>
<sequence length="445" mass="44280">MDVRAVLRSRKYLVGVLLAALIGIPVSALAYAFLALVTLLQRLILTDLPTSLFGSTPAWWPIPWLVLGGVLTGLTIRALPGNGGHSPALGFQSGGAPTPRELPAVVLAALASLSLGAVLGPEAPLIALGGGLGLLTVRLVARRGRNVTAEAGAMVAAAGTFAAVSTLLGSPLIGAFLILEAAPVGGAALVLATLPGLLAAGIGNLLFVGLGSWTGLGPLSLSLPALPDPGSPTLAMLAWGAAFGVVAALLAFVIRRGALALRPIVHRSRVLVTGLLGLGIGLCALVFALVSGDTPVEILFSGQEALPGLIAHLDEITVGTGLLLIATKGVAYLLSLSAFRGGPIFPAMYLGAVLGMMATALPGVPAAAGIAMGIGAMCAAMLGLPLTSTLLATLLLGRQGLEVMPAVIVAVVIAYLVTARLPAPGRPDPTAVPGSDGPAPAAPPR</sequence>
<evidence type="ECO:0000256" key="3">
    <source>
        <dbReference type="ARBA" id="ARBA00022989"/>
    </source>
</evidence>
<keyword evidence="8" id="KW-1185">Reference proteome</keyword>
<accession>A0A4U6QQ98</accession>
<reference evidence="7 8" key="1">
    <citation type="submission" date="2019-05" db="EMBL/GenBank/DDBJ databases">
        <title>Nakamurella sp. N5BH11, whole genome shotgun sequence.</title>
        <authorList>
            <person name="Tuo L."/>
        </authorList>
    </citation>
    <scope>NUCLEOTIDE SEQUENCE [LARGE SCALE GENOMIC DNA]</scope>
    <source>
        <strain evidence="7 8">N5BH11</strain>
    </source>
</reference>
<proteinExistence type="predicted"/>
<dbReference type="GO" id="GO:0016020">
    <property type="term" value="C:membrane"/>
    <property type="evidence" value="ECO:0007669"/>
    <property type="project" value="UniProtKB-SubCell"/>
</dbReference>
<dbReference type="PRINTS" id="PR00762">
    <property type="entry name" value="CLCHANNEL"/>
</dbReference>
<feature type="transmembrane region" description="Helical" evidence="6">
    <location>
        <begin position="12"/>
        <end position="38"/>
    </location>
</feature>
<feature type="transmembrane region" description="Helical" evidence="6">
    <location>
        <begin position="125"/>
        <end position="141"/>
    </location>
</feature>
<comment type="caution">
    <text evidence="7">The sequence shown here is derived from an EMBL/GenBank/DDBJ whole genome shotgun (WGS) entry which is preliminary data.</text>
</comment>
<feature type="transmembrane region" description="Helical" evidence="6">
    <location>
        <begin position="58"/>
        <end position="80"/>
    </location>
</feature>
<dbReference type="InterPro" id="IPR014743">
    <property type="entry name" value="Cl-channel_core"/>
</dbReference>
<evidence type="ECO:0000256" key="6">
    <source>
        <dbReference type="SAM" id="Phobius"/>
    </source>
</evidence>
<dbReference type="OrthoDB" id="2729535at2"/>
<dbReference type="InterPro" id="IPR001807">
    <property type="entry name" value="ClC"/>
</dbReference>
<dbReference type="PANTHER" id="PTHR43427">
    <property type="entry name" value="CHLORIDE CHANNEL PROTEIN CLC-E"/>
    <property type="match status" value="1"/>
</dbReference>
<feature type="transmembrane region" description="Helical" evidence="6">
    <location>
        <begin position="236"/>
        <end position="258"/>
    </location>
</feature>
<keyword evidence="2 6" id="KW-0812">Transmembrane</keyword>
<dbReference type="PANTHER" id="PTHR43427:SF12">
    <property type="entry name" value="CHLORIDE TRANSPORTER"/>
    <property type="match status" value="1"/>
</dbReference>
<feature type="region of interest" description="Disordered" evidence="5">
    <location>
        <begin position="426"/>
        <end position="445"/>
    </location>
</feature>
<name>A0A4U6QQ98_9ACTN</name>
<keyword evidence="3 6" id="KW-1133">Transmembrane helix</keyword>
<feature type="transmembrane region" description="Helical" evidence="6">
    <location>
        <begin position="101"/>
        <end position="119"/>
    </location>
</feature>
<feature type="transmembrane region" description="Helical" evidence="6">
    <location>
        <begin position="374"/>
        <end position="396"/>
    </location>
</feature>
<dbReference type="GO" id="GO:0015108">
    <property type="term" value="F:chloride transmembrane transporter activity"/>
    <property type="evidence" value="ECO:0007669"/>
    <property type="project" value="InterPro"/>
</dbReference>
<evidence type="ECO:0000256" key="4">
    <source>
        <dbReference type="ARBA" id="ARBA00023136"/>
    </source>
</evidence>
<dbReference type="Gene3D" id="1.10.3080.10">
    <property type="entry name" value="Clc chloride channel"/>
    <property type="match status" value="1"/>
</dbReference>
<feature type="transmembrane region" description="Helical" evidence="6">
    <location>
        <begin position="316"/>
        <end position="335"/>
    </location>
</feature>
<evidence type="ECO:0000313" key="7">
    <source>
        <dbReference type="EMBL" id="TKV62236.1"/>
    </source>
</evidence>
<feature type="transmembrane region" description="Helical" evidence="6">
    <location>
        <begin position="148"/>
        <end position="167"/>
    </location>
</feature>
<organism evidence="7 8">
    <name type="scientific">Nakamurella flava</name>
    <dbReference type="NCBI Taxonomy" id="2576308"/>
    <lineage>
        <taxon>Bacteria</taxon>
        <taxon>Bacillati</taxon>
        <taxon>Actinomycetota</taxon>
        <taxon>Actinomycetes</taxon>
        <taxon>Nakamurellales</taxon>
        <taxon>Nakamurellaceae</taxon>
        <taxon>Nakamurella</taxon>
    </lineage>
</organism>
<gene>
    <name evidence="7" type="ORF">FDO65_07530</name>
</gene>
<dbReference type="SUPFAM" id="SSF81340">
    <property type="entry name" value="Clc chloride channel"/>
    <property type="match status" value="1"/>
</dbReference>
<evidence type="ECO:0000256" key="2">
    <source>
        <dbReference type="ARBA" id="ARBA00022692"/>
    </source>
</evidence>
<feature type="transmembrane region" description="Helical" evidence="6">
    <location>
        <begin position="403"/>
        <end position="423"/>
    </location>
</feature>
<dbReference type="EMBL" id="SZZH01000001">
    <property type="protein sequence ID" value="TKV62236.1"/>
    <property type="molecule type" value="Genomic_DNA"/>
</dbReference>
<feature type="transmembrane region" description="Helical" evidence="6">
    <location>
        <begin position="173"/>
        <end position="192"/>
    </location>
</feature>
<keyword evidence="4 6" id="KW-0472">Membrane</keyword>
<dbReference type="AlphaFoldDB" id="A0A4U6QQ98"/>
<feature type="transmembrane region" description="Helical" evidence="6">
    <location>
        <begin position="197"/>
        <end position="216"/>
    </location>
</feature>
<protein>
    <submittedName>
        <fullName evidence="7">Chloride channel protein</fullName>
    </submittedName>
</protein>
<evidence type="ECO:0000256" key="5">
    <source>
        <dbReference type="SAM" id="MobiDB-lite"/>
    </source>
</evidence>
<dbReference type="Pfam" id="PF00654">
    <property type="entry name" value="Voltage_CLC"/>
    <property type="match status" value="1"/>
</dbReference>
<evidence type="ECO:0000256" key="1">
    <source>
        <dbReference type="ARBA" id="ARBA00004141"/>
    </source>
</evidence>
<feature type="transmembrane region" description="Helical" evidence="6">
    <location>
        <begin position="347"/>
        <end position="368"/>
    </location>
</feature>
<dbReference type="InterPro" id="IPR050368">
    <property type="entry name" value="ClC-type_chloride_channel"/>
</dbReference>